<evidence type="ECO:0000256" key="1">
    <source>
        <dbReference type="ARBA" id="ARBA00022723"/>
    </source>
</evidence>
<name>A0AA38LNF7_TAXCH</name>
<protein>
    <recommendedName>
        <fullName evidence="4">Non-haem dioxygenase N-terminal domain-containing protein</fullName>
    </recommendedName>
</protein>
<dbReference type="InterPro" id="IPR026992">
    <property type="entry name" value="DIOX_N"/>
</dbReference>
<keyword evidence="3" id="KW-0408">Iron</keyword>
<proteinExistence type="predicted"/>
<dbReference type="AlphaFoldDB" id="A0AA38LNF7"/>
<keyword evidence="2" id="KW-0560">Oxidoreductase</keyword>
<evidence type="ECO:0000259" key="4">
    <source>
        <dbReference type="Pfam" id="PF14226"/>
    </source>
</evidence>
<dbReference type="Gene3D" id="2.60.120.330">
    <property type="entry name" value="B-lactam Antibiotic, Isopenicillin N Synthase, Chain"/>
    <property type="match status" value="1"/>
</dbReference>
<evidence type="ECO:0000313" key="6">
    <source>
        <dbReference type="Proteomes" id="UP000824469"/>
    </source>
</evidence>
<sequence length="197" mass="22962">AHLSVRDVDFTGNLEKPNAVEVEQLAKATFRKSDFHGVLITINFAFVQSEEHRPNSKCYSSSNDDYEVKIPFIDLDKSSPQEVEHASKNWGFFHVINHGLPYHVLRRLESAAADFFSLLMEEKRKISRDAQTPLGYFDMELTKNVRDWKEVFDFMPRGTIQMPTSMDPNDLETETFTNQWPSRNPDFRYESVEHRVV</sequence>
<dbReference type="GO" id="GO:0046872">
    <property type="term" value="F:metal ion binding"/>
    <property type="evidence" value="ECO:0007669"/>
    <property type="project" value="UniProtKB-KW"/>
</dbReference>
<evidence type="ECO:0000256" key="2">
    <source>
        <dbReference type="ARBA" id="ARBA00023002"/>
    </source>
</evidence>
<dbReference type="GO" id="GO:0016491">
    <property type="term" value="F:oxidoreductase activity"/>
    <property type="evidence" value="ECO:0007669"/>
    <property type="project" value="UniProtKB-KW"/>
</dbReference>
<keyword evidence="6" id="KW-1185">Reference proteome</keyword>
<keyword evidence="1" id="KW-0479">Metal-binding</keyword>
<reference evidence="5 6" key="1">
    <citation type="journal article" date="2021" name="Nat. Plants">
        <title>The Taxus genome provides insights into paclitaxel biosynthesis.</title>
        <authorList>
            <person name="Xiong X."/>
            <person name="Gou J."/>
            <person name="Liao Q."/>
            <person name="Li Y."/>
            <person name="Zhou Q."/>
            <person name="Bi G."/>
            <person name="Li C."/>
            <person name="Du R."/>
            <person name="Wang X."/>
            <person name="Sun T."/>
            <person name="Guo L."/>
            <person name="Liang H."/>
            <person name="Lu P."/>
            <person name="Wu Y."/>
            <person name="Zhang Z."/>
            <person name="Ro D.K."/>
            <person name="Shang Y."/>
            <person name="Huang S."/>
            <person name="Yan J."/>
        </authorList>
    </citation>
    <scope>NUCLEOTIDE SEQUENCE [LARGE SCALE GENOMIC DNA]</scope>
    <source>
        <strain evidence="5">Ta-2019</strain>
    </source>
</reference>
<feature type="non-terminal residue" evidence="5">
    <location>
        <position position="1"/>
    </location>
</feature>
<evidence type="ECO:0000313" key="5">
    <source>
        <dbReference type="EMBL" id="KAH9331608.1"/>
    </source>
</evidence>
<organism evidence="5 6">
    <name type="scientific">Taxus chinensis</name>
    <name type="common">Chinese yew</name>
    <name type="synonym">Taxus wallichiana var. chinensis</name>
    <dbReference type="NCBI Taxonomy" id="29808"/>
    <lineage>
        <taxon>Eukaryota</taxon>
        <taxon>Viridiplantae</taxon>
        <taxon>Streptophyta</taxon>
        <taxon>Embryophyta</taxon>
        <taxon>Tracheophyta</taxon>
        <taxon>Spermatophyta</taxon>
        <taxon>Pinopsida</taxon>
        <taxon>Pinidae</taxon>
        <taxon>Conifers II</taxon>
        <taxon>Cupressales</taxon>
        <taxon>Taxaceae</taxon>
        <taxon>Taxus</taxon>
    </lineage>
</organism>
<gene>
    <name evidence="5" type="ORF">KI387_003716</name>
</gene>
<dbReference type="InterPro" id="IPR027443">
    <property type="entry name" value="IPNS-like_sf"/>
</dbReference>
<dbReference type="PANTHER" id="PTHR10209">
    <property type="entry name" value="OXIDOREDUCTASE, 2OG-FE II OXYGENASE FAMILY PROTEIN"/>
    <property type="match status" value="1"/>
</dbReference>
<dbReference type="PANTHER" id="PTHR10209:SF744">
    <property type="entry name" value="PROTEIN DMR6-LIKE OXYGENASE 2-LIKE"/>
    <property type="match status" value="1"/>
</dbReference>
<dbReference type="Proteomes" id="UP000824469">
    <property type="component" value="Unassembled WGS sequence"/>
</dbReference>
<feature type="non-terminal residue" evidence="5">
    <location>
        <position position="197"/>
    </location>
</feature>
<accession>A0AA38LNF7</accession>
<dbReference type="Pfam" id="PF14226">
    <property type="entry name" value="DIOX_N"/>
    <property type="match status" value="1"/>
</dbReference>
<comment type="caution">
    <text evidence="5">The sequence shown here is derived from an EMBL/GenBank/DDBJ whole genome shotgun (WGS) entry which is preliminary data.</text>
</comment>
<dbReference type="EMBL" id="JAHRHJ020000001">
    <property type="protein sequence ID" value="KAH9331608.1"/>
    <property type="molecule type" value="Genomic_DNA"/>
</dbReference>
<feature type="domain" description="Non-haem dioxygenase N-terminal" evidence="4">
    <location>
        <begin position="70"/>
        <end position="182"/>
    </location>
</feature>
<evidence type="ECO:0000256" key="3">
    <source>
        <dbReference type="ARBA" id="ARBA00023004"/>
    </source>
</evidence>
<dbReference type="SUPFAM" id="SSF51197">
    <property type="entry name" value="Clavaminate synthase-like"/>
    <property type="match status" value="1"/>
</dbReference>